<sequence>MKTIILTVMAAIAISGCALFKENKTPLSPHGQLNACLRDEINQMTEDGRVVSLGNTAAAQKAARYCLAKLEMTDAFSQNMAFRNAQSLLTKSEGTSLR</sequence>
<evidence type="ECO:0000256" key="1">
    <source>
        <dbReference type="SAM" id="SignalP"/>
    </source>
</evidence>
<evidence type="ECO:0008006" key="4">
    <source>
        <dbReference type="Google" id="ProtNLM"/>
    </source>
</evidence>
<proteinExistence type="predicted"/>
<dbReference type="PROSITE" id="PS51257">
    <property type="entry name" value="PROKAR_LIPOPROTEIN"/>
    <property type="match status" value="1"/>
</dbReference>
<protein>
    <recommendedName>
        <fullName evidence="4">Lipoprotein</fullName>
    </recommendedName>
</protein>
<evidence type="ECO:0000313" key="3">
    <source>
        <dbReference type="Proteomes" id="UP000824107"/>
    </source>
</evidence>
<reference evidence="2" key="2">
    <citation type="journal article" date="2021" name="PeerJ">
        <title>Extensive microbial diversity within the chicken gut microbiome revealed by metagenomics and culture.</title>
        <authorList>
            <person name="Gilroy R."/>
            <person name="Ravi A."/>
            <person name="Getino M."/>
            <person name="Pursley I."/>
            <person name="Horton D.L."/>
            <person name="Alikhan N.F."/>
            <person name="Baker D."/>
            <person name="Gharbi K."/>
            <person name="Hall N."/>
            <person name="Watson M."/>
            <person name="Adriaenssens E.M."/>
            <person name="Foster-Nyarko E."/>
            <person name="Jarju S."/>
            <person name="Secka A."/>
            <person name="Antonio M."/>
            <person name="Oren A."/>
            <person name="Chaudhuri R.R."/>
            <person name="La Ragione R."/>
            <person name="Hildebrand F."/>
            <person name="Pallen M.J."/>
        </authorList>
    </citation>
    <scope>NUCLEOTIDE SEQUENCE</scope>
    <source>
        <strain evidence="2">ChiW3-316</strain>
    </source>
</reference>
<dbReference type="AlphaFoldDB" id="A0A9D1SBK3"/>
<dbReference type="EMBL" id="DVNC01000058">
    <property type="protein sequence ID" value="HIU54095.1"/>
    <property type="molecule type" value="Genomic_DNA"/>
</dbReference>
<comment type="caution">
    <text evidence="2">The sequence shown here is derived from an EMBL/GenBank/DDBJ whole genome shotgun (WGS) entry which is preliminary data.</text>
</comment>
<name>A0A9D1SBK3_9PROT</name>
<feature type="chain" id="PRO_5038647378" description="Lipoprotein" evidence="1">
    <location>
        <begin position="21"/>
        <end position="98"/>
    </location>
</feature>
<feature type="signal peptide" evidence="1">
    <location>
        <begin position="1"/>
        <end position="20"/>
    </location>
</feature>
<accession>A0A9D1SBK3</accession>
<organism evidence="2 3">
    <name type="scientific">Candidatus Scatocola faecipullorum</name>
    <dbReference type="NCBI Taxonomy" id="2840917"/>
    <lineage>
        <taxon>Bacteria</taxon>
        <taxon>Pseudomonadati</taxon>
        <taxon>Pseudomonadota</taxon>
        <taxon>Alphaproteobacteria</taxon>
        <taxon>Rhodospirillales</taxon>
        <taxon>Rhodospirillaceae</taxon>
        <taxon>Rhodospirillaceae incertae sedis</taxon>
        <taxon>Candidatus Scatocola</taxon>
    </lineage>
</organism>
<evidence type="ECO:0000313" key="2">
    <source>
        <dbReference type="EMBL" id="HIU54095.1"/>
    </source>
</evidence>
<reference evidence="2" key="1">
    <citation type="submission" date="2020-10" db="EMBL/GenBank/DDBJ databases">
        <authorList>
            <person name="Gilroy R."/>
        </authorList>
    </citation>
    <scope>NUCLEOTIDE SEQUENCE</scope>
    <source>
        <strain evidence="2">ChiW3-316</strain>
    </source>
</reference>
<keyword evidence="1" id="KW-0732">Signal</keyword>
<gene>
    <name evidence="2" type="ORF">IAD20_08470</name>
</gene>
<dbReference type="Proteomes" id="UP000824107">
    <property type="component" value="Unassembled WGS sequence"/>
</dbReference>